<accession>A0ABV9I8A2</accession>
<dbReference type="SUPFAM" id="SSF47384">
    <property type="entry name" value="Homodimeric domain of signal transducing histidine kinase"/>
    <property type="match status" value="1"/>
</dbReference>
<comment type="caution">
    <text evidence="1">The sequence shown here is derived from an EMBL/GenBank/DDBJ whole genome shotgun (WGS) entry which is preliminary data.</text>
</comment>
<name>A0ABV9I8A2_9DEIO</name>
<evidence type="ECO:0000313" key="1">
    <source>
        <dbReference type="EMBL" id="MFC4638262.1"/>
    </source>
</evidence>
<dbReference type="EMBL" id="JBHSEI010000005">
    <property type="protein sequence ID" value="MFC4638262.1"/>
    <property type="molecule type" value="Genomic_DNA"/>
</dbReference>
<protein>
    <submittedName>
        <fullName evidence="1">Uncharacterized protein</fullName>
    </submittedName>
</protein>
<gene>
    <name evidence="1" type="ORF">ACFO0D_07890</name>
</gene>
<keyword evidence="2" id="KW-1185">Reference proteome</keyword>
<dbReference type="Proteomes" id="UP001595952">
    <property type="component" value="Unassembled WGS sequence"/>
</dbReference>
<proteinExistence type="predicted"/>
<dbReference type="InterPro" id="IPR036097">
    <property type="entry name" value="HisK_dim/P_sf"/>
</dbReference>
<organism evidence="1 2">
    <name type="scientific">Deinococcus hohokamensis</name>
    <dbReference type="NCBI Taxonomy" id="309883"/>
    <lineage>
        <taxon>Bacteria</taxon>
        <taxon>Thermotogati</taxon>
        <taxon>Deinococcota</taxon>
        <taxon>Deinococci</taxon>
        <taxon>Deinococcales</taxon>
        <taxon>Deinococcaceae</taxon>
        <taxon>Deinococcus</taxon>
    </lineage>
</organism>
<sequence length="103" mass="11759">MTLNQMLEQRVETRSAKILKLIDELKRFTYDVVTEFQGPLAHLLNFSVMLANHLAAQHPEMQRSTDHIGHSRQCMHLLTIALLHYARESTSDGSDAARCLLKT</sequence>
<evidence type="ECO:0000313" key="2">
    <source>
        <dbReference type="Proteomes" id="UP001595952"/>
    </source>
</evidence>
<reference evidence="2" key="1">
    <citation type="journal article" date="2019" name="Int. J. Syst. Evol. Microbiol.">
        <title>The Global Catalogue of Microorganisms (GCM) 10K type strain sequencing project: providing services to taxonomists for standard genome sequencing and annotation.</title>
        <authorList>
            <consortium name="The Broad Institute Genomics Platform"/>
            <consortium name="The Broad Institute Genome Sequencing Center for Infectious Disease"/>
            <person name="Wu L."/>
            <person name="Ma J."/>
        </authorList>
    </citation>
    <scope>NUCLEOTIDE SEQUENCE [LARGE SCALE GENOMIC DNA]</scope>
    <source>
        <strain evidence="2">CCUG 55995</strain>
    </source>
</reference>
<dbReference type="RefSeq" id="WP_380061270.1">
    <property type="nucleotide sequence ID" value="NZ_JBHSEI010000005.1"/>
</dbReference>